<comment type="caution">
    <text evidence="3">The sequence shown here is derived from an EMBL/GenBank/DDBJ whole genome shotgun (WGS) entry which is preliminary data.</text>
</comment>
<reference evidence="3 4" key="1">
    <citation type="journal article" date="2013" name="J. Biotechnol.">
        <title>Establishment and interpretation of the genome sequence of the phytopathogenic fungus Rhizoctonia solani AG1-IB isolate 7/3/14.</title>
        <authorList>
            <person name="Wibberg D.W."/>
            <person name="Jelonek L.J."/>
            <person name="Rupp O.R."/>
            <person name="Hennig M.H."/>
            <person name="Eikmeyer F.E."/>
            <person name="Goesmann A.G."/>
            <person name="Hartmann A.H."/>
            <person name="Borriss R.B."/>
            <person name="Grosch R.G."/>
            <person name="Puehler A.P."/>
            <person name="Schlueter A.S."/>
        </authorList>
    </citation>
    <scope>NUCLEOTIDE SEQUENCE [LARGE SCALE GENOMIC DNA]</scope>
    <source>
        <strain evidence="4">AG1-IB / isolate 7/3/14</strain>
    </source>
</reference>
<dbReference type="Pfam" id="PF01031">
    <property type="entry name" value="Dynamin_M"/>
    <property type="match status" value="1"/>
</dbReference>
<evidence type="ECO:0000259" key="2">
    <source>
        <dbReference type="Pfam" id="PF01031"/>
    </source>
</evidence>
<evidence type="ECO:0000313" key="4">
    <source>
        <dbReference type="Proteomes" id="UP000012065"/>
    </source>
</evidence>
<dbReference type="GO" id="GO:0005777">
    <property type="term" value="C:peroxisome"/>
    <property type="evidence" value="ECO:0007669"/>
    <property type="project" value="TreeGrafter"/>
</dbReference>
<dbReference type="Proteomes" id="UP000012065">
    <property type="component" value="Unassembled WGS sequence"/>
</dbReference>
<accession>M5BX41</accession>
<feature type="domain" description="Dynamin stalk" evidence="2">
    <location>
        <begin position="1"/>
        <end position="167"/>
    </location>
</feature>
<dbReference type="GO" id="GO:0005874">
    <property type="term" value="C:microtubule"/>
    <property type="evidence" value="ECO:0007669"/>
    <property type="project" value="TreeGrafter"/>
</dbReference>
<gene>
    <name evidence="3" type="ORF">BN14_05200</name>
</gene>
<sequence>MTSFARDFVSSIEGTNLEISTKELSGGARIYYIFNDVFGHALTSLDATGNLTTQDIRTAIRNSHGPRPSMFVPELAFDLLVKPQIKLLEMPSLRCVELVYEELVKICHNCTSKELVRFPKLHTELIETVSELLRERLGPTSDYTQSLIDIQAAYINTNHPNFMRGDGIMAGGLAGAGDRKKSKKVEKIVKNPLNTADMTSEDVDEQGDLITPSGPTPPPNPIRPGRPSDAAKHSDPETTSNAGRRQREKPRRASSVAGSDIASGPKDTFLGYFFGGPPPQPGTMTPSGPGGSKLVGATTAALLGPRHERAIGRDTMSESGAPPSSFEMRRGLESQNAAFDMKSLGRHIEAVRP</sequence>
<name>M5BX41_THACB</name>
<dbReference type="AlphaFoldDB" id="M5BX41"/>
<dbReference type="InterPro" id="IPR000375">
    <property type="entry name" value="Dynamin_stalk"/>
</dbReference>
<proteinExistence type="predicted"/>
<dbReference type="InterPro" id="IPR022812">
    <property type="entry name" value="Dynamin"/>
</dbReference>
<feature type="compositionally biased region" description="Basic and acidic residues" evidence="1">
    <location>
        <begin position="305"/>
        <end position="316"/>
    </location>
</feature>
<organism evidence="3 4">
    <name type="scientific">Thanatephorus cucumeris (strain AG1-IB / isolate 7/3/14)</name>
    <name type="common">Lettuce bottom rot fungus</name>
    <name type="synonym">Rhizoctonia solani</name>
    <dbReference type="NCBI Taxonomy" id="1108050"/>
    <lineage>
        <taxon>Eukaryota</taxon>
        <taxon>Fungi</taxon>
        <taxon>Dikarya</taxon>
        <taxon>Basidiomycota</taxon>
        <taxon>Agaricomycotina</taxon>
        <taxon>Agaricomycetes</taxon>
        <taxon>Cantharellales</taxon>
        <taxon>Ceratobasidiaceae</taxon>
        <taxon>Rhizoctonia</taxon>
        <taxon>Rhizoctonia solani AG-1</taxon>
    </lineage>
</organism>
<dbReference type="HOGENOM" id="CLU_785691_0_0_1"/>
<dbReference type="GO" id="GO:0048312">
    <property type="term" value="P:intracellular distribution of mitochondria"/>
    <property type="evidence" value="ECO:0007669"/>
    <property type="project" value="TreeGrafter"/>
</dbReference>
<dbReference type="EMBL" id="CAOJ01007670">
    <property type="protein sequence ID" value="CCO31165.1"/>
    <property type="molecule type" value="Genomic_DNA"/>
</dbReference>
<dbReference type="Gene3D" id="1.20.120.1240">
    <property type="entry name" value="Dynamin, middle domain"/>
    <property type="match status" value="1"/>
</dbReference>
<dbReference type="GO" id="GO:0016559">
    <property type="term" value="P:peroxisome fission"/>
    <property type="evidence" value="ECO:0007669"/>
    <property type="project" value="TreeGrafter"/>
</dbReference>
<dbReference type="PANTHER" id="PTHR11566:SF235">
    <property type="entry name" value="DYNAMIN-RELATED PROTEIN DNM1"/>
    <property type="match status" value="1"/>
</dbReference>
<feature type="compositionally biased region" description="Pro residues" evidence="1">
    <location>
        <begin position="214"/>
        <end position="224"/>
    </location>
</feature>
<evidence type="ECO:0000256" key="1">
    <source>
        <dbReference type="SAM" id="MobiDB-lite"/>
    </source>
</evidence>
<dbReference type="GO" id="GO:0000266">
    <property type="term" value="P:mitochondrial fission"/>
    <property type="evidence" value="ECO:0007669"/>
    <property type="project" value="TreeGrafter"/>
</dbReference>
<dbReference type="GO" id="GO:0008017">
    <property type="term" value="F:microtubule binding"/>
    <property type="evidence" value="ECO:0007669"/>
    <property type="project" value="TreeGrafter"/>
</dbReference>
<dbReference type="GO" id="GO:0005739">
    <property type="term" value="C:mitochondrion"/>
    <property type="evidence" value="ECO:0007669"/>
    <property type="project" value="TreeGrafter"/>
</dbReference>
<dbReference type="GO" id="GO:0006897">
    <property type="term" value="P:endocytosis"/>
    <property type="evidence" value="ECO:0007669"/>
    <property type="project" value="TreeGrafter"/>
</dbReference>
<feature type="region of interest" description="Disordered" evidence="1">
    <location>
        <begin position="174"/>
        <end position="327"/>
    </location>
</feature>
<dbReference type="PANTHER" id="PTHR11566">
    <property type="entry name" value="DYNAMIN"/>
    <property type="match status" value="1"/>
</dbReference>
<dbReference type="GO" id="GO:0003924">
    <property type="term" value="F:GTPase activity"/>
    <property type="evidence" value="ECO:0007669"/>
    <property type="project" value="TreeGrafter"/>
</dbReference>
<dbReference type="GO" id="GO:0016020">
    <property type="term" value="C:membrane"/>
    <property type="evidence" value="ECO:0007669"/>
    <property type="project" value="TreeGrafter"/>
</dbReference>
<evidence type="ECO:0000313" key="3">
    <source>
        <dbReference type="EMBL" id="CCO31165.1"/>
    </source>
</evidence>
<protein>
    <recommendedName>
        <fullName evidence="2">Dynamin stalk domain-containing protein</fullName>
    </recommendedName>
</protein>